<proteinExistence type="predicted"/>
<dbReference type="EMBL" id="QLMJ01000025">
    <property type="protein sequence ID" value="RAK26862.1"/>
    <property type="molecule type" value="Genomic_DNA"/>
</dbReference>
<reference evidence="3 4" key="1">
    <citation type="submission" date="2018-06" db="EMBL/GenBank/DDBJ databases">
        <title>Genomic Encyclopedia of Type Strains, Phase III (KMG-III): the genomes of soil and plant-associated and newly described type strains.</title>
        <authorList>
            <person name="Whitman W."/>
        </authorList>
    </citation>
    <scope>NUCLEOTIDE SEQUENCE [LARGE SCALE GENOMIC DNA]</scope>
    <source>
        <strain evidence="3 4">CGMCC 4.7090</strain>
    </source>
</reference>
<evidence type="ECO:0000313" key="4">
    <source>
        <dbReference type="Proteomes" id="UP000249341"/>
    </source>
</evidence>
<dbReference type="PROSITE" id="PS51257">
    <property type="entry name" value="PROKAR_LIPOPROTEIN"/>
    <property type="match status" value="1"/>
</dbReference>
<feature type="signal peptide" evidence="2">
    <location>
        <begin position="1"/>
        <end position="26"/>
    </location>
</feature>
<accession>A0A327YYK7</accession>
<keyword evidence="2" id="KW-0732">Signal</keyword>
<gene>
    <name evidence="3" type="ORF">B0I29_12516</name>
</gene>
<evidence type="ECO:0000256" key="1">
    <source>
        <dbReference type="SAM" id="MobiDB-lite"/>
    </source>
</evidence>
<sequence>MSRLGRIVAFTGGCALVLAVSACSSAATPSASPTSPAPAASSAAPPVTSKPTEAATTEAPTEAPAGPGSLPGLGRQVVFTTVASAGGDALTVGSDGILELAKPGDRSLFVTVPISPGAEKFLLKTGKLRAGGDTYCLQVHSPGGSQSLQIKIESCDASEKDQIFTFPAPAADSPGRLIEVAGLFVQTTKEGKVIAEESGDNEFLTNYAVEDRGKSNIPALD</sequence>
<dbReference type="AlphaFoldDB" id="A0A327YYK7"/>
<name>A0A327YYK7_9ACTN</name>
<evidence type="ECO:0000313" key="3">
    <source>
        <dbReference type="EMBL" id="RAK26862.1"/>
    </source>
</evidence>
<keyword evidence="4" id="KW-1185">Reference proteome</keyword>
<feature type="region of interest" description="Disordered" evidence="1">
    <location>
        <begin position="28"/>
        <end position="71"/>
    </location>
</feature>
<protein>
    <submittedName>
        <fullName evidence="3">Uncharacterized protein</fullName>
    </submittedName>
</protein>
<dbReference type="PROSITE" id="PS50231">
    <property type="entry name" value="RICIN_B_LECTIN"/>
    <property type="match status" value="1"/>
</dbReference>
<evidence type="ECO:0000256" key="2">
    <source>
        <dbReference type="SAM" id="SignalP"/>
    </source>
</evidence>
<dbReference type="Proteomes" id="UP000249341">
    <property type="component" value="Unassembled WGS sequence"/>
</dbReference>
<dbReference type="OrthoDB" id="3296927at2"/>
<feature type="chain" id="PRO_5039567749" evidence="2">
    <location>
        <begin position="27"/>
        <end position="221"/>
    </location>
</feature>
<organism evidence="3 4">
    <name type="scientific">Actinoplanes lutulentus</name>
    <dbReference type="NCBI Taxonomy" id="1287878"/>
    <lineage>
        <taxon>Bacteria</taxon>
        <taxon>Bacillati</taxon>
        <taxon>Actinomycetota</taxon>
        <taxon>Actinomycetes</taxon>
        <taxon>Micromonosporales</taxon>
        <taxon>Micromonosporaceae</taxon>
        <taxon>Actinoplanes</taxon>
    </lineage>
</organism>
<dbReference type="RefSeq" id="WP_146617043.1">
    <property type="nucleotide sequence ID" value="NZ_JACHWI010000002.1"/>
</dbReference>
<comment type="caution">
    <text evidence="3">The sequence shown here is derived from an EMBL/GenBank/DDBJ whole genome shotgun (WGS) entry which is preliminary data.</text>
</comment>